<dbReference type="RefSeq" id="WP_211783473.1">
    <property type="nucleotide sequence ID" value="NZ_CP047289.1"/>
</dbReference>
<dbReference type="GO" id="GO:0016787">
    <property type="term" value="F:hydrolase activity"/>
    <property type="evidence" value="ECO:0007669"/>
    <property type="project" value="UniProtKB-KW"/>
</dbReference>
<keyword evidence="6" id="KW-1185">Reference proteome</keyword>
<dbReference type="Proteomes" id="UP000679284">
    <property type="component" value="Chromosome"/>
</dbReference>
<dbReference type="GO" id="GO:0046872">
    <property type="term" value="F:metal ion binding"/>
    <property type="evidence" value="ECO:0007669"/>
    <property type="project" value="UniProtKB-KW"/>
</dbReference>
<feature type="binding site" evidence="3">
    <location>
        <position position="146"/>
    </location>
    <ligand>
        <name>substrate</name>
    </ligand>
</feature>
<dbReference type="Pfam" id="PF08450">
    <property type="entry name" value="SGL"/>
    <property type="match status" value="1"/>
</dbReference>
<gene>
    <name evidence="5" type="ORF">GR316_08200</name>
</gene>
<dbReference type="KEGG" id="fap:GR316_08200"/>
<dbReference type="InterPro" id="IPR013658">
    <property type="entry name" value="SGL"/>
</dbReference>
<comment type="cofactor">
    <cofactor evidence="3">
        <name>Zn(2+)</name>
        <dbReference type="ChEBI" id="CHEBI:29105"/>
    </cofactor>
    <text evidence="3">Binds 1 divalent metal cation per subunit.</text>
</comment>
<feature type="binding site" evidence="3">
    <location>
        <position position="180"/>
    </location>
    <ligand>
        <name>a divalent metal cation</name>
        <dbReference type="ChEBI" id="CHEBI:60240"/>
    </ligand>
</feature>
<dbReference type="InterPro" id="IPR051262">
    <property type="entry name" value="SMP-30/CGR1_Lactonase"/>
</dbReference>
<feature type="binding site" evidence="3">
    <location>
        <position position="122"/>
    </location>
    <ligand>
        <name>substrate</name>
    </ligand>
</feature>
<dbReference type="EMBL" id="CP047289">
    <property type="protein sequence ID" value="QUS36254.1"/>
    <property type="molecule type" value="Genomic_DNA"/>
</dbReference>
<feature type="active site" description="Proton donor/acceptor" evidence="2">
    <location>
        <position position="233"/>
    </location>
</feature>
<dbReference type="InterPro" id="IPR011042">
    <property type="entry name" value="6-blade_b-propeller_TolB-like"/>
</dbReference>
<dbReference type="InterPro" id="IPR005511">
    <property type="entry name" value="SMP-30"/>
</dbReference>
<proteinExistence type="predicted"/>
<dbReference type="PRINTS" id="PR01790">
    <property type="entry name" value="SMP30FAMILY"/>
</dbReference>
<dbReference type="PANTHER" id="PTHR47572:SF4">
    <property type="entry name" value="LACTONASE DRP35"/>
    <property type="match status" value="1"/>
</dbReference>
<dbReference type="AlphaFoldDB" id="A0A8J8SLB6"/>
<dbReference type="SUPFAM" id="SSF63829">
    <property type="entry name" value="Calcium-dependent phosphotriesterase"/>
    <property type="match status" value="1"/>
</dbReference>
<feature type="binding site" evidence="3">
    <location>
        <position position="36"/>
    </location>
    <ligand>
        <name>a divalent metal cation</name>
        <dbReference type="ChEBI" id="CHEBI:60240"/>
    </ligand>
</feature>
<keyword evidence="1" id="KW-0378">Hydrolase</keyword>
<dbReference type="Gene3D" id="2.120.10.30">
    <property type="entry name" value="TolB, C-terminal domain"/>
    <property type="match status" value="1"/>
</dbReference>
<evidence type="ECO:0000313" key="5">
    <source>
        <dbReference type="EMBL" id="QUS36254.1"/>
    </source>
</evidence>
<keyword evidence="3" id="KW-0479">Metal-binding</keyword>
<keyword evidence="3" id="KW-0862">Zinc</keyword>
<evidence type="ECO:0000256" key="2">
    <source>
        <dbReference type="PIRSR" id="PIRSR605511-1"/>
    </source>
</evidence>
<feature type="domain" description="SMP-30/Gluconolactonase/LRE-like region" evidence="4">
    <location>
        <begin position="34"/>
        <end position="283"/>
    </location>
</feature>
<reference evidence="5" key="1">
    <citation type="submission" date="2020-01" db="EMBL/GenBank/DDBJ databases">
        <authorList>
            <person name="Yang Y."/>
            <person name="Kwon Y.M."/>
        </authorList>
    </citation>
    <scope>NUCLEOTIDE SEQUENCE</scope>
    <source>
        <strain evidence="5">PG104</strain>
    </source>
</reference>
<dbReference type="PANTHER" id="PTHR47572">
    <property type="entry name" value="LIPOPROTEIN-RELATED"/>
    <property type="match status" value="1"/>
</dbReference>
<feature type="binding site" evidence="3">
    <location>
        <position position="233"/>
    </location>
    <ligand>
        <name>a divalent metal cation</name>
        <dbReference type="ChEBI" id="CHEBI:60240"/>
    </ligand>
</feature>
<evidence type="ECO:0000256" key="3">
    <source>
        <dbReference type="PIRSR" id="PIRSR605511-2"/>
    </source>
</evidence>
<name>A0A8J8SLB6_9RHOB</name>
<sequence length="308" mass="33875">MTPLPPHLHSADPRFRSLVHGTARLDRIATGFTWTEGPVWFGDHDCLIFSDIPSQRLMRWSQTEGLTVFRRDSHFNNGNTRDRQGRLLGCRHGTRDVVRTEPCGALTVLAAHHEGRRLNSPNDLVVTSDGAVWFTDPTYGIISNFEGHRGIPELAQRNVFRIDPVTGDLTAVITDFLQPNGLAFSPDERRLYVAESGMSHDLDIAPVIRVFDVEGTEVRDAGIFCTLDAGYPDGLRTDTEGNVWTSAGDGVHCFAPDGTLLGKILIPEQVSNLCFGGHRLFMTGTTSVYSTFVDICGAEPWTRAAAPA</sequence>
<evidence type="ECO:0000256" key="1">
    <source>
        <dbReference type="ARBA" id="ARBA00022801"/>
    </source>
</evidence>
<evidence type="ECO:0000259" key="4">
    <source>
        <dbReference type="Pfam" id="PF08450"/>
    </source>
</evidence>
<accession>A0A8J8SLB6</accession>
<organism evidence="5 6">
    <name type="scientific">Falsirhodobacter algicola</name>
    <dbReference type="NCBI Taxonomy" id="2692330"/>
    <lineage>
        <taxon>Bacteria</taxon>
        <taxon>Pseudomonadati</taxon>
        <taxon>Pseudomonadota</taxon>
        <taxon>Alphaproteobacteria</taxon>
        <taxon>Rhodobacterales</taxon>
        <taxon>Paracoccaceae</taxon>
        <taxon>Falsirhodobacter</taxon>
    </lineage>
</organism>
<evidence type="ECO:0000313" key="6">
    <source>
        <dbReference type="Proteomes" id="UP000679284"/>
    </source>
</evidence>
<protein>
    <submittedName>
        <fullName evidence="5">SMP-30/gluconolactonase/LRE family protein</fullName>
    </submittedName>
</protein>